<keyword evidence="3 6" id="KW-0560">Oxidoreductase</keyword>
<proteinExistence type="inferred from homology"/>
<dbReference type="GO" id="GO:0016706">
    <property type="term" value="F:2-oxoglutarate-dependent dioxygenase activity"/>
    <property type="evidence" value="ECO:0007669"/>
    <property type="project" value="TreeGrafter"/>
</dbReference>
<keyword evidence="3 6" id="KW-0223">Dioxygenase</keyword>
<feature type="domain" description="TauD/TfdA-like" evidence="5">
    <location>
        <begin position="5"/>
        <end position="276"/>
    </location>
</feature>
<organism evidence="6 7">
    <name type="scientific">Erythrobacter crassostreae</name>
    <dbReference type="NCBI Taxonomy" id="2828328"/>
    <lineage>
        <taxon>Bacteria</taxon>
        <taxon>Pseudomonadati</taxon>
        <taxon>Pseudomonadota</taxon>
        <taxon>Alphaproteobacteria</taxon>
        <taxon>Sphingomonadales</taxon>
        <taxon>Erythrobacteraceae</taxon>
        <taxon>Erythrobacter/Porphyrobacter group</taxon>
        <taxon>Erythrobacter</taxon>
    </lineage>
</organism>
<dbReference type="Proteomes" id="UP001138681">
    <property type="component" value="Unassembled WGS sequence"/>
</dbReference>
<keyword evidence="2" id="KW-0479">Metal-binding</keyword>
<dbReference type="InterPro" id="IPR003819">
    <property type="entry name" value="TauD/TfdA-like"/>
</dbReference>
<evidence type="ECO:0000313" key="6">
    <source>
        <dbReference type="EMBL" id="MBV7260268.1"/>
    </source>
</evidence>
<accession>A0A9X1F6P9</accession>
<comment type="caution">
    <text evidence="6">The sequence shown here is derived from an EMBL/GenBank/DDBJ whole genome shotgun (WGS) entry which is preliminary data.</text>
</comment>
<comment type="similarity">
    <text evidence="1">Belongs to the TfdA dioxygenase family.</text>
</comment>
<dbReference type="Pfam" id="PF02668">
    <property type="entry name" value="TauD"/>
    <property type="match status" value="1"/>
</dbReference>
<keyword evidence="7" id="KW-1185">Reference proteome</keyword>
<keyword evidence="4" id="KW-0408">Iron</keyword>
<evidence type="ECO:0000256" key="1">
    <source>
        <dbReference type="ARBA" id="ARBA00005896"/>
    </source>
</evidence>
<reference evidence="6" key="1">
    <citation type="submission" date="2021-04" db="EMBL/GenBank/DDBJ databases">
        <authorList>
            <person name="Pira H."/>
            <person name="Risdian C."/>
            <person name="Wink J."/>
        </authorList>
    </citation>
    <scope>NUCLEOTIDE SEQUENCE</scope>
    <source>
        <strain evidence="6">WH158</strain>
    </source>
</reference>
<protein>
    <submittedName>
        <fullName evidence="6">TauD/TfdA family dioxygenase</fullName>
    </submittedName>
</protein>
<name>A0A9X1F6P9_9SPHN</name>
<gene>
    <name evidence="6" type="ORF">KCG46_11875</name>
</gene>
<dbReference type="GO" id="GO:0005737">
    <property type="term" value="C:cytoplasm"/>
    <property type="evidence" value="ECO:0007669"/>
    <property type="project" value="TreeGrafter"/>
</dbReference>
<dbReference type="EMBL" id="JAGSPC010000003">
    <property type="protein sequence ID" value="MBV7260268.1"/>
    <property type="molecule type" value="Genomic_DNA"/>
</dbReference>
<evidence type="ECO:0000256" key="4">
    <source>
        <dbReference type="ARBA" id="ARBA00023004"/>
    </source>
</evidence>
<sequence length="282" mass="31195">MMIKVEPSSQVCGARVTGCDLSGELGADLVAEIRAVWLKHRVLAFPGQSMDDDALERFTIAMGGFGEDPFFDPIEGRKNIAAILREADEQAPLFAENWHSDWSFLDAPPAGTCLLSIDIPPHGGDTLFADQIAAFAALPAERQDHLRSLTAIHSAKLAYAPDGTYGENEREADRSMAIRPDESANECCSHPLIQVHPETGEEAIYSTLGYIIGIEGMAESEALPFLMEVAAWQSRDEFVYRHRWEPNMLVIWDNRSVLHKATGGYEGYRRELHRTTIAAHAT</sequence>
<dbReference type="AlphaFoldDB" id="A0A9X1F6P9"/>
<evidence type="ECO:0000259" key="5">
    <source>
        <dbReference type="Pfam" id="PF02668"/>
    </source>
</evidence>
<dbReference type="GO" id="GO:0046872">
    <property type="term" value="F:metal ion binding"/>
    <property type="evidence" value="ECO:0007669"/>
    <property type="project" value="UniProtKB-KW"/>
</dbReference>
<dbReference type="InterPro" id="IPR051323">
    <property type="entry name" value="AtsK-like"/>
</dbReference>
<evidence type="ECO:0000256" key="3">
    <source>
        <dbReference type="ARBA" id="ARBA00022964"/>
    </source>
</evidence>
<evidence type="ECO:0000256" key="2">
    <source>
        <dbReference type="ARBA" id="ARBA00022723"/>
    </source>
</evidence>
<dbReference type="PANTHER" id="PTHR30468">
    <property type="entry name" value="ALPHA-KETOGLUTARATE-DEPENDENT SULFONATE DIOXYGENASE"/>
    <property type="match status" value="1"/>
</dbReference>
<evidence type="ECO:0000313" key="7">
    <source>
        <dbReference type="Proteomes" id="UP001138681"/>
    </source>
</evidence>
<dbReference type="PANTHER" id="PTHR30468:SF1">
    <property type="entry name" value="ALPHA-KETOGLUTARATE-DEPENDENT SULFONATE DIOXYGENASE"/>
    <property type="match status" value="1"/>
</dbReference>